<feature type="transmembrane region" description="Helical" evidence="6">
    <location>
        <begin position="248"/>
        <end position="269"/>
    </location>
</feature>
<dbReference type="InParanoid" id="A0A1J7IJS8"/>
<keyword evidence="5 6" id="KW-0472">Membrane</keyword>
<dbReference type="EMBL" id="KV875099">
    <property type="protein sequence ID" value="OIW27734.1"/>
    <property type="molecule type" value="Genomic_DNA"/>
</dbReference>
<dbReference type="FunFam" id="1.20.1250.20:FF:000247">
    <property type="entry name" value="MFS general substrate transporter"/>
    <property type="match status" value="1"/>
</dbReference>
<dbReference type="Gene3D" id="1.20.1250.20">
    <property type="entry name" value="MFS general substrate transporter like domains"/>
    <property type="match status" value="2"/>
</dbReference>
<feature type="transmembrane region" description="Helical" evidence="6">
    <location>
        <begin position="185"/>
        <end position="203"/>
    </location>
</feature>
<name>A0A1J7IJS8_9PEZI</name>
<feature type="transmembrane region" description="Helical" evidence="6">
    <location>
        <begin position="369"/>
        <end position="386"/>
    </location>
</feature>
<comment type="subcellular location">
    <subcellularLocation>
        <location evidence="1">Membrane</location>
        <topology evidence="1">Multi-pass membrane protein</topology>
    </subcellularLocation>
</comment>
<evidence type="ECO:0000256" key="3">
    <source>
        <dbReference type="ARBA" id="ARBA00022692"/>
    </source>
</evidence>
<feature type="transmembrane region" description="Helical" evidence="6">
    <location>
        <begin position="454"/>
        <end position="474"/>
    </location>
</feature>
<organism evidence="7 8">
    <name type="scientific">Coniochaeta ligniaria NRRL 30616</name>
    <dbReference type="NCBI Taxonomy" id="1408157"/>
    <lineage>
        <taxon>Eukaryota</taxon>
        <taxon>Fungi</taxon>
        <taxon>Dikarya</taxon>
        <taxon>Ascomycota</taxon>
        <taxon>Pezizomycotina</taxon>
        <taxon>Sordariomycetes</taxon>
        <taxon>Sordariomycetidae</taxon>
        <taxon>Coniochaetales</taxon>
        <taxon>Coniochaetaceae</taxon>
        <taxon>Coniochaeta</taxon>
    </lineage>
</organism>
<reference evidence="7 8" key="1">
    <citation type="submission" date="2016-10" db="EMBL/GenBank/DDBJ databases">
        <title>Draft genome sequence of Coniochaeta ligniaria NRRL30616, a lignocellulolytic fungus for bioabatement of inhibitors in plant biomass hydrolysates.</title>
        <authorList>
            <consortium name="DOE Joint Genome Institute"/>
            <person name="Jimenez D.J."/>
            <person name="Hector R.E."/>
            <person name="Riley R."/>
            <person name="Sun H."/>
            <person name="Grigoriev I.V."/>
            <person name="Van Elsas J.D."/>
            <person name="Nichols N.N."/>
        </authorList>
    </citation>
    <scope>NUCLEOTIDE SEQUENCE [LARGE SCALE GENOMIC DNA]</scope>
    <source>
        <strain evidence="7 8">NRRL 30616</strain>
    </source>
</reference>
<evidence type="ECO:0000313" key="7">
    <source>
        <dbReference type="EMBL" id="OIW27734.1"/>
    </source>
</evidence>
<accession>A0A1J7IJS8</accession>
<dbReference type="Pfam" id="PF07690">
    <property type="entry name" value="MFS_1"/>
    <property type="match status" value="1"/>
</dbReference>
<dbReference type="SUPFAM" id="SSF103473">
    <property type="entry name" value="MFS general substrate transporter"/>
    <property type="match status" value="1"/>
</dbReference>
<sequence length="548" mass="62558">MSTTVNEKAEVPLGAYVSPDEKKIAADSIGSDSDDSHQYVSGEVFAQGGQMQYYEPIAEYEGRHRYDPAAHWTEGEEKRLIRRLDYKICSWVCLMFFALQLDRGNISQALSDNLLTDLGMTTDDYNYGQTIFYLCFLSAELPSQMISKKLGPDVWIPIQMVSWSIVASAQSRLTGRSTFYATRALLGLIEGGFIPDVVLYLSYFYKSKELPIRLAFFWGAYISTFIISAFLAYGILHLRGHNGWAGWQWMFALEGGLTAIIGVLSWFYLPPSPTQTASWFRGKDGWFSEREEVIMVNRILRDDPGKGGMHNRQGLTPKLLWEALTDYDLWPVYILGLTWSIPQQQVSSYLTLNLKQLGFDTFETNLLTIPGYVLFLLQLIFWTWVSEKINNRFLIVLMCQFYMLPLVIALEVLPSSASPWAWYAPSALLVGFPYIHAILVAITSRNAGTVRTRTVGSALYNMCVQASNIISSNIYRTQDKPYYRTGNKVLLGLIAWNVVWIIFNKYYYILRNKKRAAQWDSLSQAEKDNYLATTKDTGSKRLDFRFAH</sequence>
<feature type="transmembrane region" description="Helical" evidence="6">
    <location>
        <begin position="393"/>
        <end position="414"/>
    </location>
</feature>
<evidence type="ECO:0000256" key="5">
    <source>
        <dbReference type="ARBA" id="ARBA00023136"/>
    </source>
</evidence>
<evidence type="ECO:0000256" key="4">
    <source>
        <dbReference type="ARBA" id="ARBA00022989"/>
    </source>
</evidence>
<feature type="transmembrane region" description="Helical" evidence="6">
    <location>
        <begin position="489"/>
        <end position="508"/>
    </location>
</feature>
<gene>
    <name evidence="7" type="ORF">CONLIGDRAFT_448878</name>
</gene>
<keyword evidence="4 6" id="KW-1133">Transmembrane helix</keyword>
<dbReference type="AlphaFoldDB" id="A0A1J7IJS8"/>
<protein>
    <submittedName>
        <fullName evidence="7">MFS general substrate transporter</fullName>
    </submittedName>
</protein>
<dbReference type="FunFam" id="1.20.1250.20:FF:000106">
    <property type="entry name" value="MFS transporter, putative"/>
    <property type="match status" value="1"/>
</dbReference>
<dbReference type="GO" id="GO:0022857">
    <property type="term" value="F:transmembrane transporter activity"/>
    <property type="evidence" value="ECO:0007669"/>
    <property type="project" value="InterPro"/>
</dbReference>
<evidence type="ECO:0000256" key="2">
    <source>
        <dbReference type="ARBA" id="ARBA00022448"/>
    </source>
</evidence>
<dbReference type="InterPro" id="IPR036259">
    <property type="entry name" value="MFS_trans_sf"/>
</dbReference>
<proteinExistence type="predicted"/>
<dbReference type="InterPro" id="IPR011701">
    <property type="entry name" value="MFS"/>
</dbReference>
<evidence type="ECO:0000313" key="8">
    <source>
        <dbReference type="Proteomes" id="UP000182658"/>
    </source>
</evidence>
<feature type="transmembrane region" description="Helical" evidence="6">
    <location>
        <begin position="420"/>
        <end position="442"/>
    </location>
</feature>
<dbReference type="OrthoDB" id="1935484at2759"/>
<keyword evidence="3 6" id="KW-0812">Transmembrane</keyword>
<evidence type="ECO:0000256" key="6">
    <source>
        <dbReference type="SAM" id="Phobius"/>
    </source>
</evidence>
<feature type="transmembrane region" description="Helical" evidence="6">
    <location>
        <begin position="215"/>
        <end position="236"/>
    </location>
</feature>
<dbReference type="GO" id="GO:0016020">
    <property type="term" value="C:membrane"/>
    <property type="evidence" value="ECO:0007669"/>
    <property type="project" value="UniProtKB-SubCell"/>
</dbReference>
<dbReference type="Proteomes" id="UP000182658">
    <property type="component" value="Unassembled WGS sequence"/>
</dbReference>
<dbReference type="PANTHER" id="PTHR43791:SF104">
    <property type="entry name" value="MAJOR FACILITATOR SUPERFAMILY (MFS) PROFILE DOMAIN-CONTAINING PROTEIN-RELATED"/>
    <property type="match status" value="1"/>
</dbReference>
<dbReference type="FunCoup" id="A0A1J7IJS8">
    <property type="interactions" value="66"/>
</dbReference>
<dbReference type="PANTHER" id="PTHR43791">
    <property type="entry name" value="PERMEASE-RELATED"/>
    <property type="match status" value="1"/>
</dbReference>
<keyword evidence="2" id="KW-0813">Transport</keyword>
<keyword evidence="8" id="KW-1185">Reference proteome</keyword>
<dbReference type="STRING" id="1408157.A0A1J7IJS8"/>
<evidence type="ECO:0000256" key="1">
    <source>
        <dbReference type="ARBA" id="ARBA00004141"/>
    </source>
</evidence>